<dbReference type="HOGENOM" id="CLU_063105_1_0_1"/>
<evidence type="ECO:0000256" key="4">
    <source>
        <dbReference type="ARBA" id="ARBA00022824"/>
    </source>
</evidence>
<keyword evidence="3" id="KW-0812">Transmembrane</keyword>
<evidence type="ECO:0000256" key="7">
    <source>
        <dbReference type="ARBA" id="ARBA00023054"/>
    </source>
</evidence>
<feature type="coiled-coil region" evidence="10">
    <location>
        <begin position="48"/>
        <end position="98"/>
    </location>
</feature>
<reference evidence="13" key="2">
    <citation type="submission" date="2015-01" db="EMBL/GenBank/DDBJ databases">
        <title>Evolutionary Origins and Diversification of the Mycorrhizal Mutualists.</title>
        <authorList>
            <consortium name="DOE Joint Genome Institute"/>
            <consortium name="Mycorrhizal Genomics Consortium"/>
            <person name="Kohler A."/>
            <person name="Kuo A."/>
            <person name="Nagy L.G."/>
            <person name="Floudas D."/>
            <person name="Copeland A."/>
            <person name="Barry K.W."/>
            <person name="Cichocki N."/>
            <person name="Veneault-Fourrey C."/>
            <person name="LaButti K."/>
            <person name="Lindquist E.A."/>
            <person name="Lipzen A."/>
            <person name="Lundell T."/>
            <person name="Morin E."/>
            <person name="Murat C."/>
            <person name="Riley R."/>
            <person name="Ohm R."/>
            <person name="Sun H."/>
            <person name="Tunlid A."/>
            <person name="Henrissat B."/>
            <person name="Grigoriev I.V."/>
            <person name="Hibbett D.S."/>
            <person name="Martin F."/>
        </authorList>
    </citation>
    <scope>NUCLEOTIDE SEQUENCE [LARGE SCALE GENOMIC DNA]</scope>
    <source>
        <strain evidence="13">Foug A</strain>
    </source>
</reference>
<keyword evidence="2" id="KW-0813">Transport</keyword>
<dbReference type="PANTHER" id="PTHR12825">
    <property type="entry name" value="BNIP1-RELATED"/>
    <property type="match status" value="1"/>
</dbReference>
<dbReference type="Proteomes" id="UP000053989">
    <property type="component" value="Unassembled WGS sequence"/>
</dbReference>
<keyword evidence="13" id="KW-1185">Reference proteome</keyword>
<keyword evidence="6" id="KW-1133">Transmembrane helix</keyword>
<sequence length="294" mass="33229">MPPLPAVFDADSLALAETIERGLNDLSTFQIPRLRTCTGPLATQQLWAAEIREDVEKLGAQIEELDVLVDDQRTERARRELRLRVDTFRDTLNELRKDSRAAVLASKRAIDAQQRSQREELLSKPPPINEKVLSTAGNTKATEDALMTATNNVTETLQRTMGLMQKELERSVLSSQLLETSTATLQSTSQHHDSLSILLGSSRELITALQKTDTLDRLLIADLAEGFQNRILVDQVREPAELEFRAKRSRDHGEGNSSRKHGSCECCIFVLRCHRSFSDTYCDRVQFVRPRSHY</sequence>
<evidence type="ECO:0000256" key="6">
    <source>
        <dbReference type="ARBA" id="ARBA00022989"/>
    </source>
</evidence>
<evidence type="ECO:0000259" key="11">
    <source>
        <dbReference type="Pfam" id="PF03908"/>
    </source>
</evidence>
<feature type="domain" description="Sec20 C-terminal" evidence="11">
    <location>
        <begin position="149"/>
        <end position="220"/>
    </location>
</feature>
<evidence type="ECO:0000256" key="8">
    <source>
        <dbReference type="ARBA" id="ARBA00023136"/>
    </source>
</evidence>
<dbReference type="InterPro" id="IPR056173">
    <property type="entry name" value="Sec20_C"/>
</dbReference>
<dbReference type="InterPro" id="IPR005606">
    <property type="entry name" value="Sec20"/>
</dbReference>
<evidence type="ECO:0000256" key="10">
    <source>
        <dbReference type="SAM" id="Coils"/>
    </source>
</evidence>
<dbReference type="OrthoDB" id="46868at2759"/>
<evidence type="ECO:0000256" key="9">
    <source>
        <dbReference type="ARBA" id="ARBA00037934"/>
    </source>
</evidence>
<comment type="similarity">
    <text evidence="9">Belongs to the SEC20 family.</text>
</comment>
<dbReference type="AlphaFoldDB" id="A0A0C3EG44"/>
<keyword evidence="7 10" id="KW-0175">Coiled coil</keyword>
<dbReference type="GO" id="GO:0005789">
    <property type="term" value="C:endoplasmic reticulum membrane"/>
    <property type="evidence" value="ECO:0007669"/>
    <property type="project" value="UniProtKB-SubCell"/>
</dbReference>
<dbReference type="PANTHER" id="PTHR12825:SF0">
    <property type="entry name" value="VESICLE TRANSPORT PROTEIN SEC20"/>
    <property type="match status" value="1"/>
</dbReference>
<evidence type="ECO:0000313" key="13">
    <source>
        <dbReference type="Proteomes" id="UP000053989"/>
    </source>
</evidence>
<gene>
    <name evidence="12" type="ORF">SCLCIDRAFT_179192</name>
</gene>
<protein>
    <recommendedName>
        <fullName evidence="11">Sec20 C-terminal domain-containing protein</fullName>
    </recommendedName>
</protein>
<dbReference type="InParanoid" id="A0A0C3EG44"/>
<keyword evidence="5" id="KW-0931">ER-Golgi transport</keyword>
<proteinExistence type="inferred from homology"/>
<keyword evidence="4" id="KW-0256">Endoplasmic reticulum</keyword>
<evidence type="ECO:0000256" key="2">
    <source>
        <dbReference type="ARBA" id="ARBA00022448"/>
    </source>
</evidence>
<accession>A0A0C3EG44</accession>
<evidence type="ECO:0000313" key="12">
    <source>
        <dbReference type="EMBL" id="KIM67289.1"/>
    </source>
</evidence>
<evidence type="ECO:0000256" key="3">
    <source>
        <dbReference type="ARBA" id="ARBA00022692"/>
    </source>
</evidence>
<dbReference type="Pfam" id="PF03908">
    <property type="entry name" value="Sec20"/>
    <property type="match status" value="1"/>
</dbReference>
<reference evidence="12 13" key="1">
    <citation type="submission" date="2014-04" db="EMBL/GenBank/DDBJ databases">
        <authorList>
            <consortium name="DOE Joint Genome Institute"/>
            <person name="Kuo A."/>
            <person name="Kohler A."/>
            <person name="Nagy L.G."/>
            <person name="Floudas D."/>
            <person name="Copeland A."/>
            <person name="Barry K.W."/>
            <person name="Cichocki N."/>
            <person name="Veneault-Fourrey C."/>
            <person name="LaButti K."/>
            <person name="Lindquist E.A."/>
            <person name="Lipzen A."/>
            <person name="Lundell T."/>
            <person name="Morin E."/>
            <person name="Murat C."/>
            <person name="Sun H."/>
            <person name="Tunlid A."/>
            <person name="Henrissat B."/>
            <person name="Grigoriev I.V."/>
            <person name="Hibbett D.S."/>
            <person name="Martin F."/>
            <person name="Nordberg H.P."/>
            <person name="Cantor M.N."/>
            <person name="Hua S.X."/>
        </authorList>
    </citation>
    <scope>NUCLEOTIDE SEQUENCE [LARGE SCALE GENOMIC DNA]</scope>
    <source>
        <strain evidence="12 13">Foug A</strain>
    </source>
</reference>
<dbReference type="GO" id="GO:0005484">
    <property type="term" value="F:SNAP receptor activity"/>
    <property type="evidence" value="ECO:0007669"/>
    <property type="project" value="InterPro"/>
</dbReference>
<organism evidence="12 13">
    <name type="scientific">Scleroderma citrinum Foug A</name>
    <dbReference type="NCBI Taxonomy" id="1036808"/>
    <lineage>
        <taxon>Eukaryota</taxon>
        <taxon>Fungi</taxon>
        <taxon>Dikarya</taxon>
        <taxon>Basidiomycota</taxon>
        <taxon>Agaricomycotina</taxon>
        <taxon>Agaricomycetes</taxon>
        <taxon>Agaricomycetidae</taxon>
        <taxon>Boletales</taxon>
        <taxon>Sclerodermatineae</taxon>
        <taxon>Sclerodermataceae</taxon>
        <taxon>Scleroderma</taxon>
    </lineage>
</organism>
<comment type="subcellular location">
    <subcellularLocation>
        <location evidence="1">Endoplasmic reticulum membrane</location>
        <topology evidence="1">Single-pass type IV membrane protein</topology>
    </subcellularLocation>
</comment>
<dbReference type="GO" id="GO:0031201">
    <property type="term" value="C:SNARE complex"/>
    <property type="evidence" value="ECO:0007669"/>
    <property type="project" value="TreeGrafter"/>
</dbReference>
<dbReference type="STRING" id="1036808.A0A0C3EG44"/>
<dbReference type="GO" id="GO:0006890">
    <property type="term" value="P:retrograde vesicle-mediated transport, Golgi to endoplasmic reticulum"/>
    <property type="evidence" value="ECO:0007669"/>
    <property type="project" value="InterPro"/>
</dbReference>
<evidence type="ECO:0000256" key="1">
    <source>
        <dbReference type="ARBA" id="ARBA00004163"/>
    </source>
</evidence>
<evidence type="ECO:0000256" key="5">
    <source>
        <dbReference type="ARBA" id="ARBA00022892"/>
    </source>
</evidence>
<dbReference type="EMBL" id="KN822013">
    <property type="protein sequence ID" value="KIM67289.1"/>
    <property type="molecule type" value="Genomic_DNA"/>
</dbReference>
<keyword evidence="8" id="KW-0472">Membrane</keyword>
<name>A0A0C3EG44_9AGAM</name>